<evidence type="ECO:0000256" key="10">
    <source>
        <dbReference type="SAM" id="MobiDB-lite"/>
    </source>
</evidence>
<dbReference type="Pfam" id="PF00215">
    <property type="entry name" value="OMPdecase"/>
    <property type="match status" value="1"/>
</dbReference>
<evidence type="ECO:0000256" key="1">
    <source>
        <dbReference type="ARBA" id="ARBA00004861"/>
    </source>
</evidence>
<dbReference type="GO" id="GO:0004590">
    <property type="term" value="F:orotidine-5'-phosphate decarboxylase activity"/>
    <property type="evidence" value="ECO:0007669"/>
    <property type="project" value="UniProtKB-EC"/>
</dbReference>
<organism evidence="12 13">
    <name type="scientific">Symbiodinium microadriaticum</name>
    <name type="common">Dinoflagellate</name>
    <name type="synonym">Zooxanthella microadriatica</name>
    <dbReference type="NCBI Taxonomy" id="2951"/>
    <lineage>
        <taxon>Eukaryota</taxon>
        <taxon>Sar</taxon>
        <taxon>Alveolata</taxon>
        <taxon>Dinophyceae</taxon>
        <taxon>Suessiales</taxon>
        <taxon>Symbiodiniaceae</taxon>
        <taxon>Symbiodinium</taxon>
    </lineage>
</organism>
<dbReference type="InterPro" id="IPR011060">
    <property type="entry name" value="RibuloseP-bd_barrel"/>
</dbReference>
<evidence type="ECO:0000256" key="6">
    <source>
        <dbReference type="ARBA" id="ARBA00022975"/>
    </source>
</evidence>
<evidence type="ECO:0000256" key="9">
    <source>
        <dbReference type="ARBA" id="ARBA00049157"/>
    </source>
</evidence>
<dbReference type="SMART" id="SM00934">
    <property type="entry name" value="OMPdecase"/>
    <property type="match status" value="1"/>
</dbReference>
<dbReference type="InterPro" id="IPR001754">
    <property type="entry name" value="OMPdeCOase_dom"/>
</dbReference>
<keyword evidence="7" id="KW-0456">Lyase</keyword>
<evidence type="ECO:0000256" key="3">
    <source>
        <dbReference type="ARBA" id="ARBA00012321"/>
    </source>
</evidence>
<feature type="domain" description="Orotidine 5'-phosphate decarboxylase" evidence="11">
    <location>
        <begin position="310"/>
        <end position="546"/>
    </location>
</feature>
<feature type="compositionally biased region" description="Low complexity" evidence="10">
    <location>
        <begin position="1"/>
        <end position="11"/>
    </location>
</feature>
<evidence type="ECO:0000256" key="7">
    <source>
        <dbReference type="ARBA" id="ARBA00023239"/>
    </source>
</evidence>
<feature type="compositionally biased region" description="Basic and acidic residues" evidence="10">
    <location>
        <begin position="218"/>
        <end position="234"/>
    </location>
</feature>
<keyword evidence="5" id="KW-0210">Decarboxylase</keyword>
<dbReference type="OrthoDB" id="5553476at2759"/>
<feature type="compositionally biased region" description="Basic and acidic residues" evidence="10">
    <location>
        <begin position="177"/>
        <end position="192"/>
    </location>
</feature>
<dbReference type="PANTHER" id="PTHR43375">
    <property type="entry name" value="OROTIDINE 5'-PHOSPHATE DECARBOXYLASE"/>
    <property type="match status" value="1"/>
</dbReference>
<keyword evidence="6" id="KW-0665">Pyrimidine biosynthesis</keyword>
<dbReference type="NCBIfam" id="TIGR02127">
    <property type="entry name" value="pyrF_sub2"/>
    <property type="match status" value="1"/>
</dbReference>
<dbReference type="EMBL" id="LSRX01000438">
    <property type="protein sequence ID" value="OLP97315.1"/>
    <property type="molecule type" value="Genomic_DNA"/>
</dbReference>
<proteinExistence type="inferred from homology"/>
<gene>
    <name evidence="12" type="primary">pyrF</name>
    <name evidence="12" type="ORF">AK812_SmicGene20350</name>
</gene>
<protein>
    <recommendedName>
        <fullName evidence="4">Orotidine 5'-phosphate decarboxylase</fullName>
        <ecNumber evidence="3">4.1.1.23</ecNumber>
    </recommendedName>
    <alternativeName>
        <fullName evidence="8">OMP decarboxylase</fullName>
    </alternativeName>
</protein>
<evidence type="ECO:0000256" key="2">
    <source>
        <dbReference type="ARBA" id="ARBA00008847"/>
    </source>
</evidence>
<dbReference type="AlphaFoldDB" id="A0A1Q9DQ85"/>
<keyword evidence="13" id="KW-1185">Reference proteome</keyword>
<accession>A0A1Q9DQ85</accession>
<feature type="region of interest" description="Disordered" evidence="10">
    <location>
        <begin position="1"/>
        <end position="267"/>
    </location>
</feature>
<feature type="compositionally biased region" description="Low complexity" evidence="10">
    <location>
        <begin position="121"/>
        <end position="151"/>
    </location>
</feature>
<comment type="caution">
    <text evidence="12">The sequence shown here is derived from an EMBL/GenBank/DDBJ whole genome shotgun (WGS) entry which is preliminary data.</text>
</comment>
<comment type="catalytic activity">
    <reaction evidence="9">
        <text>orotidine 5'-phosphate + H(+) = UMP + CO2</text>
        <dbReference type="Rhea" id="RHEA:11596"/>
        <dbReference type="ChEBI" id="CHEBI:15378"/>
        <dbReference type="ChEBI" id="CHEBI:16526"/>
        <dbReference type="ChEBI" id="CHEBI:57538"/>
        <dbReference type="ChEBI" id="CHEBI:57865"/>
        <dbReference type="EC" id="4.1.1.23"/>
    </reaction>
</comment>
<dbReference type="UniPathway" id="UPA00070">
    <property type="reaction ID" value="UER00120"/>
</dbReference>
<dbReference type="EC" id="4.1.1.23" evidence="3"/>
<comment type="similarity">
    <text evidence="2">Belongs to the OMP decarboxylase family. Type 2 subfamily.</text>
</comment>
<dbReference type="Proteomes" id="UP000186817">
    <property type="component" value="Unassembled WGS sequence"/>
</dbReference>
<evidence type="ECO:0000313" key="12">
    <source>
        <dbReference type="EMBL" id="OLP97315.1"/>
    </source>
</evidence>
<dbReference type="GO" id="GO:0006207">
    <property type="term" value="P:'de novo' pyrimidine nucleobase biosynthetic process"/>
    <property type="evidence" value="ECO:0007669"/>
    <property type="project" value="InterPro"/>
</dbReference>
<dbReference type="CDD" id="cd04725">
    <property type="entry name" value="OMP_decarboxylase_like"/>
    <property type="match status" value="1"/>
</dbReference>
<evidence type="ECO:0000313" key="13">
    <source>
        <dbReference type="Proteomes" id="UP000186817"/>
    </source>
</evidence>
<sequence>MPGETEAAADAAAEKPAEATAKPTDTEIDVTISADAVPAAPAAATEEAAGAGAEKPAEAAAEAAAEATAGATAPAEGAEKDATAGGDAAPAAPTEEAAAAGAEKPAEATAAPAEGAEKDATAGADAVPAAPAAPTEEAADAGAEKPAAPADGAEKDTAEGTDAVPAAAPTEESADAGAEKPTEATDAPKDGADTDATAGADAVPAAPAAPTEEGADAGAEKPTDGPTDAPKDGAETDPTGTDAVPAAPTEAAEEPAGKAEEEVDPATQEAIDKLSKGVEGDFQGIIRAGLASAMSFFEKLTKRARDADSLLCVGLDPHKAELQEDSAEGAFRFCSRLIEETKDLVAAYKPNAAFFEAYGVEGWGALQRTLALIPKDIPIVFDAKRGDIGSTSEAYACSAYQTLNCDSVTVSPYLGSDGLQPFLKDPSRGAWVLCKTSNPGSQDIQALQLPSGEPLYVHVAKVCCLQWAKEHNNAGLVVGATDVEAMRAIRAAVPDVWFLSPGIGAQGGDLEAALTAGLRPDGLGILLPISRGISKAESPRKAAEAFRDEINALRAKRTASS</sequence>
<feature type="compositionally biased region" description="Low complexity" evidence="10">
    <location>
        <begin position="38"/>
        <end position="76"/>
    </location>
</feature>
<dbReference type="PANTHER" id="PTHR43375:SF1">
    <property type="entry name" value="OROTIDINE 5'-PHOSPHATE DECARBOXYLASE"/>
    <property type="match status" value="1"/>
</dbReference>
<feature type="compositionally biased region" description="Low complexity" evidence="10">
    <location>
        <begin position="83"/>
        <end position="114"/>
    </location>
</feature>
<dbReference type="Gene3D" id="3.20.20.70">
    <property type="entry name" value="Aldolase class I"/>
    <property type="match status" value="1"/>
</dbReference>
<evidence type="ECO:0000259" key="11">
    <source>
        <dbReference type="SMART" id="SM00934"/>
    </source>
</evidence>
<evidence type="ECO:0000256" key="5">
    <source>
        <dbReference type="ARBA" id="ARBA00022793"/>
    </source>
</evidence>
<dbReference type="InterPro" id="IPR011995">
    <property type="entry name" value="OMPdecase_type-2"/>
</dbReference>
<dbReference type="SUPFAM" id="SSF51366">
    <property type="entry name" value="Ribulose-phoshate binding barrel"/>
    <property type="match status" value="1"/>
</dbReference>
<dbReference type="InterPro" id="IPR013785">
    <property type="entry name" value="Aldolase_TIM"/>
</dbReference>
<reference evidence="12 13" key="1">
    <citation type="submission" date="2016-02" db="EMBL/GenBank/DDBJ databases">
        <title>Genome analysis of coral dinoflagellate symbionts highlights evolutionary adaptations to a symbiotic lifestyle.</title>
        <authorList>
            <person name="Aranda M."/>
            <person name="Li Y."/>
            <person name="Liew Y.J."/>
            <person name="Baumgarten S."/>
            <person name="Simakov O."/>
            <person name="Wilson M."/>
            <person name="Piel J."/>
            <person name="Ashoor H."/>
            <person name="Bougouffa S."/>
            <person name="Bajic V.B."/>
            <person name="Ryu T."/>
            <person name="Ravasi T."/>
            <person name="Bayer T."/>
            <person name="Micklem G."/>
            <person name="Kim H."/>
            <person name="Bhak J."/>
            <person name="Lajeunesse T.C."/>
            <person name="Voolstra C.R."/>
        </authorList>
    </citation>
    <scope>NUCLEOTIDE SEQUENCE [LARGE SCALE GENOMIC DNA]</scope>
    <source>
        <strain evidence="12 13">CCMP2467</strain>
    </source>
</reference>
<dbReference type="GO" id="GO:0044205">
    <property type="term" value="P:'de novo' UMP biosynthetic process"/>
    <property type="evidence" value="ECO:0007669"/>
    <property type="project" value="UniProtKB-UniPathway"/>
</dbReference>
<feature type="compositionally biased region" description="Low complexity" evidence="10">
    <location>
        <begin position="194"/>
        <end position="212"/>
    </location>
</feature>
<name>A0A1Q9DQ85_SYMMI</name>
<comment type="pathway">
    <text evidence="1">Pyrimidine metabolism; UMP biosynthesis via de novo pathway; UMP from orotate: step 2/2.</text>
</comment>
<evidence type="ECO:0000256" key="8">
    <source>
        <dbReference type="ARBA" id="ARBA00033428"/>
    </source>
</evidence>
<evidence type="ECO:0000256" key="4">
    <source>
        <dbReference type="ARBA" id="ARBA00021923"/>
    </source>
</evidence>